<dbReference type="InterPro" id="IPR029044">
    <property type="entry name" value="Nucleotide-diphossugar_trans"/>
</dbReference>
<evidence type="ECO:0000313" key="1">
    <source>
        <dbReference type="EMBL" id="EYC10697.1"/>
    </source>
</evidence>
<gene>
    <name evidence="1" type="primary">Acey_s0054.g2504</name>
    <name evidence="1" type="ORF">Y032_0054g2504</name>
</gene>
<proteinExistence type="predicted"/>
<dbReference type="PANTHER" id="PTHR31562">
    <property type="entry name" value="PROTEIN CBG18972"/>
    <property type="match status" value="1"/>
</dbReference>
<dbReference type="OrthoDB" id="407658at2759"/>
<accession>A0A016U775</accession>
<protein>
    <recommendedName>
        <fullName evidence="3">Nucleotide-diphospho-sugar transferase domain-containing protein</fullName>
    </recommendedName>
</protein>
<dbReference type="InterPro" id="IPR004988">
    <property type="entry name" value="DUF273"/>
</dbReference>
<dbReference type="Pfam" id="PF03314">
    <property type="entry name" value="DUF273"/>
    <property type="match status" value="1"/>
</dbReference>
<sequence length="158" mass="18263">MVLMLSLSTIALWYKYNYEEYEEIRWITIPKTLNVSIGIVSVLQAGSTRAKYKTAMDSMECYALRQNYTYIVVNGTDYKEECPQEDITFQRHCIVAQLLNVTTLDWILFVDSDIGVVNEKVRLENVLDSSMDIIFYDRMFNHEIMAGQNKCTAKPTGC</sequence>
<evidence type="ECO:0000313" key="2">
    <source>
        <dbReference type="Proteomes" id="UP000024635"/>
    </source>
</evidence>
<name>A0A016U775_9BILA</name>
<dbReference type="AlphaFoldDB" id="A0A016U775"/>
<dbReference type="Proteomes" id="UP000024635">
    <property type="component" value="Unassembled WGS sequence"/>
</dbReference>
<reference evidence="2" key="1">
    <citation type="journal article" date="2015" name="Nat. Genet.">
        <title>The genome and transcriptome of the zoonotic hookworm Ancylostoma ceylanicum identify infection-specific gene families.</title>
        <authorList>
            <person name="Schwarz E.M."/>
            <person name="Hu Y."/>
            <person name="Antoshechkin I."/>
            <person name="Miller M.M."/>
            <person name="Sternberg P.W."/>
            <person name="Aroian R.V."/>
        </authorList>
    </citation>
    <scope>NUCLEOTIDE SEQUENCE</scope>
    <source>
        <strain evidence="2">HY135</strain>
    </source>
</reference>
<evidence type="ECO:0008006" key="3">
    <source>
        <dbReference type="Google" id="ProtNLM"/>
    </source>
</evidence>
<dbReference type="EMBL" id="JARK01001390">
    <property type="protein sequence ID" value="EYC10697.1"/>
    <property type="molecule type" value="Genomic_DNA"/>
</dbReference>
<keyword evidence="2" id="KW-1185">Reference proteome</keyword>
<dbReference type="Gene3D" id="3.90.550.10">
    <property type="entry name" value="Spore Coat Polysaccharide Biosynthesis Protein SpsA, Chain A"/>
    <property type="match status" value="1"/>
</dbReference>
<dbReference type="PANTHER" id="PTHR31562:SF7">
    <property type="entry name" value="NUCLEOTID_TRANS DOMAIN-CONTAINING PROTEIN"/>
    <property type="match status" value="1"/>
</dbReference>
<comment type="caution">
    <text evidence="1">The sequence shown here is derived from an EMBL/GenBank/DDBJ whole genome shotgun (WGS) entry which is preliminary data.</text>
</comment>
<organism evidence="1 2">
    <name type="scientific">Ancylostoma ceylanicum</name>
    <dbReference type="NCBI Taxonomy" id="53326"/>
    <lineage>
        <taxon>Eukaryota</taxon>
        <taxon>Metazoa</taxon>
        <taxon>Ecdysozoa</taxon>
        <taxon>Nematoda</taxon>
        <taxon>Chromadorea</taxon>
        <taxon>Rhabditida</taxon>
        <taxon>Rhabditina</taxon>
        <taxon>Rhabditomorpha</taxon>
        <taxon>Strongyloidea</taxon>
        <taxon>Ancylostomatidae</taxon>
        <taxon>Ancylostomatinae</taxon>
        <taxon>Ancylostoma</taxon>
    </lineage>
</organism>